<reference evidence="7" key="1">
    <citation type="submission" date="2019-11" db="EMBL/GenBank/DDBJ databases">
        <authorList>
            <person name="Feng L."/>
        </authorList>
    </citation>
    <scope>NUCLEOTIDE SEQUENCE</scope>
    <source>
        <strain evidence="7">BhanseniiLFYP23</strain>
    </source>
</reference>
<keyword evidence="2" id="KW-0812">Transmembrane</keyword>
<keyword evidence="5" id="KW-0472">Membrane</keyword>
<dbReference type="PANTHER" id="PTHR24365:SF541">
    <property type="entry name" value="PROTEIN TOLL-RELATED"/>
    <property type="match status" value="1"/>
</dbReference>
<feature type="domain" description="TIR" evidence="6">
    <location>
        <begin position="134"/>
        <end position="260"/>
    </location>
</feature>
<protein>
    <submittedName>
        <fullName evidence="7">TIR domain protein</fullName>
    </submittedName>
</protein>
<evidence type="ECO:0000256" key="1">
    <source>
        <dbReference type="ARBA" id="ARBA00004370"/>
    </source>
</evidence>
<dbReference type="Pfam" id="PF13676">
    <property type="entry name" value="TIR_2"/>
    <property type="match status" value="1"/>
</dbReference>
<dbReference type="SMART" id="SM00255">
    <property type="entry name" value="TIR"/>
    <property type="match status" value="1"/>
</dbReference>
<proteinExistence type="predicted"/>
<dbReference type="GO" id="GO:0007165">
    <property type="term" value="P:signal transduction"/>
    <property type="evidence" value="ECO:0007669"/>
    <property type="project" value="InterPro"/>
</dbReference>
<dbReference type="GO" id="GO:0005886">
    <property type="term" value="C:plasma membrane"/>
    <property type="evidence" value="ECO:0007669"/>
    <property type="project" value="TreeGrafter"/>
</dbReference>
<comment type="subcellular location">
    <subcellularLocation>
        <location evidence="1">Membrane</location>
    </subcellularLocation>
</comment>
<dbReference type="Gene3D" id="3.40.50.10140">
    <property type="entry name" value="Toll/interleukin-1 receptor homology (TIR) domain"/>
    <property type="match status" value="1"/>
</dbReference>
<gene>
    <name evidence="7" type="ORF">BHLFYP23_02001</name>
</gene>
<evidence type="ECO:0000256" key="4">
    <source>
        <dbReference type="ARBA" id="ARBA00022989"/>
    </source>
</evidence>
<dbReference type="InterPro" id="IPR035897">
    <property type="entry name" value="Toll_tir_struct_dom_sf"/>
</dbReference>
<dbReference type="GO" id="GO:0038023">
    <property type="term" value="F:signaling receptor activity"/>
    <property type="evidence" value="ECO:0007669"/>
    <property type="project" value="TreeGrafter"/>
</dbReference>
<name>A0A6N2SEP2_BLAHA</name>
<dbReference type="SUPFAM" id="SSF52200">
    <property type="entry name" value="Toll/Interleukin receptor TIR domain"/>
    <property type="match status" value="1"/>
</dbReference>
<organism evidence="7">
    <name type="scientific">Blautia hansenii</name>
    <name type="common">Ruminococcus hansenii</name>
    <dbReference type="NCBI Taxonomy" id="1322"/>
    <lineage>
        <taxon>Bacteria</taxon>
        <taxon>Bacillati</taxon>
        <taxon>Bacillota</taxon>
        <taxon>Clostridia</taxon>
        <taxon>Lachnospirales</taxon>
        <taxon>Lachnospiraceae</taxon>
        <taxon>Blautia</taxon>
    </lineage>
</organism>
<sequence length="279" mass="32576">MDKDYIWEAEYGRRNHLREILKELVRKQQAEALQMVALCVNNIPYNLELYIVVSYDRPQKEDIEEMQELFEGGGLLYRQDLTMIELLKEMGNRRFDSYTVLDEASVDVIFDGAFAFAEIGDLEKKGYIMKPLGKQSPVFISHSSKDKNEVEKLLPYLNGSGLPVWFDKYSIHIGESIVEGVQNGIESAESVIFWITRNFLLSKWCKYEMRSFVRKLIEDEILIISILDEDIAISDLPLFMQDVKALYRKEKNYEELAKEILPVMKQYVTSRINKREGMV</sequence>
<evidence type="ECO:0000256" key="3">
    <source>
        <dbReference type="ARBA" id="ARBA00022729"/>
    </source>
</evidence>
<dbReference type="PROSITE" id="PS50104">
    <property type="entry name" value="TIR"/>
    <property type="match status" value="1"/>
</dbReference>
<accession>A0A6N2SEP2</accession>
<dbReference type="EMBL" id="CACRSY010000008">
    <property type="protein sequence ID" value="VYS90080.1"/>
    <property type="molecule type" value="Genomic_DNA"/>
</dbReference>
<evidence type="ECO:0000256" key="2">
    <source>
        <dbReference type="ARBA" id="ARBA00022692"/>
    </source>
</evidence>
<evidence type="ECO:0000313" key="7">
    <source>
        <dbReference type="EMBL" id="VYS90080.1"/>
    </source>
</evidence>
<dbReference type="AlphaFoldDB" id="A0A6N2SEP2"/>
<evidence type="ECO:0000256" key="5">
    <source>
        <dbReference type="ARBA" id="ARBA00023136"/>
    </source>
</evidence>
<evidence type="ECO:0000259" key="6">
    <source>
        <dbReference type="PROSITE" id="PS50104"/>
    </source>
</evidence>
<keyword evidence="3" id="KW-0732">Signal</keyword>
<keyword evidence="4" id="KW-1133">Transmembrane helix</keyword>
<dbReference type="PANTHER" id="PTHR24365">
    <property type="entry name" value="TOLL-LIKE RECEPTOR"/>
    <property type="match status" value="1"/>
</dbReference>
<dbReference type="InterPro" id="IPR000157">
    <property type="entry name" value="TIR_dom"/>
</dbReference>
<dbReference type="RefSeq" id="WP_003023079.1">
    <property type="nucleotide sequence ID" value="NZ_CACRSY010000008.1"/>
</dbReference>